<dbReference type="EMBL" id="JAAZQQ010000006">
    <property type="protein sequence ID" value="NKX46152.1"/>
    <property type="molecule type" value="Genomic_DNA"/>
</dbReference>
<comment type="caution">
    <text evidence="1">The sequence shown here is derived from an EMBL/GenBank/DDBJ whole genome shotgun (WGS) entry which is preliminary data.</text>
</comment>
<accession>A0A7X6JY14</accession>
<organism evidence="1 2">
    <name type="scientific">Roseicyclus persicicus</name>
    <dbReference type="NCBI Taxonomy" id="2650661"/>
    <lineage>
        <taxon>Bacteria</taxon>
        <taxon>Pseudomonadati</taxon>
        <taxon>Pseudomonadota</taxon>
        <taxon>Alphaproteobacteria</taxon>
        <taxon>Rhodobacterales</taxon>
        <taxon>Roseobacteraceae</taxon>
        <taxon>Roseicyclus</taxon>
    </lineage>
</organism>
<evidence type="ECO:0000313" key="1">
    <source>
        <dbReference type="EMBL" id="NKX46152.1"/>
    </source>
</evidence>
<keyword evidence="2" id="KW-1185">Reference proteome</keyword>
<dbReference type="CDD" id="cd00586">
    <property type="entry name" value="4HBT"/>
    <property type="match status" value="1"/>
</dbReference>
<proteinExistence type="predicted"/>
<sequence length="163" mass="18213">MDLRYHTPLDARALRALGIPAPWGFGLADRVRFGEIDALGHVNNTAYLRWFESFRLPYLQVRQVTDYGPDSPRLVLKRTSCDYLAEMFQGMDYVVTGRTRAFRTTSFTMEFAVWLPDPAGARQTAAGEAVIVLLNRAGPGRHPIPEAGRRAFTEIDGALPETA</sequence>
<dbReference type="SUPFAM" id="SSF54637">
    <property type="entry name" value="Thioesterase/thiol ester dehydrase-isomerase"/>
    <property type="match status" value="1"/>
</dbReference>
<reference evidence="1 2" key="1">
    <citation type="submission" date="2020-04" db="EMBL/GenBank/DDBJ databases">
        <authorList>
            <person name="Yoon J."/>
        </authorList>
    </citation>
    <scope>NUCLEOTIDE SEQUENCE [LARGE SCALE GENOMIC DNA]</scope>
    <source>
        <strain evidence="1 2">KMU-115</strain>
    </source>
</reference>
<dbReference type="InterPro" id="IPR029069">
    <property type="entry name" value="HotDog_dom_sf"/>
</dbReference>
<gene>
    <name evidence="1" type="ORF">HCU73_16280</name>
</gene>
<dbReference type="Gene3D" id="3.10.129.10">
    <property type="entry name" value="Hotdog Thioesterase"/>
    <property type="match status" value="1"/>
</dbReference>
<dbReference type="Proteomes" id="UP000526408">
    <property type="component" value="Unassembled WGS sequence"/>
</dbReference>
<dbReference type="RefSeq" id="WP_168624536.1">
    <property type="nucleotide sequence ID" value="NZ_JAAZQQ010000006.1"/>
</dbReference>
<evidence type="ECO:0000313" key="2">
    <source>
        <dbReference type="Proteomes" id="UP000526408"/>
    </source>
</evidence>
<dbReference type="Pfam" id="PF13279">
    <property type="entry name" value="4HBT_2"/>
    <property type="match status" value="1"/>
</dbReference>
<dbReference type="AlphaFoldDB" id="A0A7X6JY14"/>
<protein>
    <submittedName>
        <fullName evidence="1">Acyl-CoA thioesterase</fullName>
    </submittedName>
</protein>
<name>A0A7X6JY14_9RHOB</name>